<dbReference type="Proteomes" id="UP000215199">
    <property type="component" value="Unassembled WGS sequence"/>
</dbReference>
<dbReference type="RefSeq" id="WP_093945683.1">
    <property type="nucleotide sequence ID" value="NZ_NMUL01000002.1"/>
</dbReference>
<dbReference type="AlphaFoldDB" id="A0A229TKL9"/>
<evidence type="ECO:0000313" key="1">
    <source>
        <dbReference type="EMBL" id="OXM71249.1"/>
    </source>
</evidence>
<organism evidence="1 2">
    <name type="scientific">Amycolatopsis vastitatis</name>
    <dbReference type="NCBI Taxonomy" id="1905142"/>
    <lineage>
        <taxon>Bacteria</taxon>
        <taxon>Bacillati</taxon>
        <taxon>Actinomycetota</taxon>
        <taxon>Actinomycetes</taxon>
        <taxon>Pseudonocardiales</taxon>
        <taxon>Pseudonocardiaceae</taxon>
        <taxon>Amycolatopsis</taxon>
    </lineage>
</organism>
<gene>
    <name evidence="1" type="ORF">CF165_02060</name>
</gene>
<protein>
    <submittedName>
        <fullName evidence="1">Uncharacterized protein</fullName>
    </submittedName>
</protein>
<reference evidence="2" key="1">
    <citation type="submission" date="2017-07" db="EMBL/GenBank/DDBJ databases">
        <title>Comparative genome mining reveals phylogenetic distribution patterns of secondary metabolites in Amycolatopsis.</title>
        <authorList>
            <person name="Adamek M."/>
            <person name="Alanjary M."/>
            <person name="Sales-Ortells H."/>
            <person name="Goodfellow M."/>
            <person name="Bull A.T."/>
            <person name="Kalinowski J."/>
            <person name="Ziemert N."/>
        </authorList>
    </citation>
    <scope>NUCLEOTIDE SEQUENCE [LARGE SCALE GENOMIC DNA]</scope>
    <source>
        <strain evidence="2">H5</strain>
    </source>
</reference>
<comment type="caution">
    <text evidence="1">The sequence shown here is derived from an EMBL/GenBank/DDBJ whole genome shotgun (WGS) entry which is preliminary data.</text>
</comment>
<dbReference type="OrthoDB" id="3624993at2"/>
<name>A0A229TKL9_9PSEU</name>
<evidence type="ECO:0000313" key="2">
    <source>
        <dbReference type="Proteomes" id="UP000215199"/>
    </source>
</evidence>
<accession>A0A229TKL9</accession>
<dbReference type="EMBL" id="NMUL01000002">
    <property type="protein sequence ID" value="OXM71249.1"/>
    <property type="molecule type" value="Genomic_DNA"/>
</dbReference>
<keyword evidence="2" id="KW-1185">Reference proteome</keyword>
<sequence length="128" mass="15103">MGFPHQAVQARGRNKILRVMDAYGYPHELEYRREVAPGERVHEYTELVDDMGFVLEHRSERYEGWTVRYGTACAHDYLSRKRARPGVFLVSVYRLFPGRRDHVVTIRVNWPPKKPEVHPSEKASARRR</sequence>
<proteinExistence type="predicted"/>